<dbReference type="Proteomes" id="UP000318995">
    <property type="component" value="Unassembled WGS sequence"/>
</dbReference>
<dbReference type="EMBL" id="SJPH01000002">
    <property type="protein sequence ID" value="TWT47475.1"/>
    <property type="molecule type" value="Genomic_DNA"/>
</dbReference>
<gene>
    <name evidence="1" type="ORF">Pla111_10890</name>
</gene>
<reference evidence="1 2" key="1">
    <citation type="submission" date="2019-02" db="EMBL/GenBank/DDBJ databases">
        <title>Deep-cultivation of Planctomycetes and their phenomic and genomic characterization uncovers novel biology.</title>
        <authorList>
            <person name="Wiegand S."/>
            <person name="Jogler M."/>
            <person name="Boedeker C."/>
            <person name="Pinto D."/>
            <person name="Vollmers J."/>
            <person name="Rivas-Marin E."/>
            <person name="Kohn T."/>
            <person name="Peeters S.H."/>
            <person name="Heuer A."/>
            <person name="Rast P."/>
            <person name="Oberbeckmann S."/>
            <person name="Bunk B."/>
            <person name="Jeske O."/>
            <person name="Meyerdierks A."/>
            <person name="Storesund J.E."/>
            <person name="Kallscheuer N."/>
            <person name="Luecker S."/>
            <person name="Lage O.M."/>
            <person name="Pohl T."/>
            <person name="Merkel B.J."/>
            <person name="Hornburger P."/>
            <person name="Mueller R.-W."/>
            <person name="Bruemmer F."/>
            <person name="Labrenz M."/>
            <person name="Spormann A.M."/>
            <person name="Op Den Camp H."/>
            <person name="Overmann J."/>
            <person name="Amann R."/>
            <person name="Jetten M.S.M."/>
            <person name="Mascher T."/>
            <person name="Medema M.H."/>
            <person name="Devos D.P."/>
            <person name="Kaster A.-K."/>
            <person name="Ovreas L."/>
            <person name="Rohde M."/>
            <person name="Galperin M.Y."/>
            <person name="Jogler C."/>
        </authorList>
    </citation>
    <scope>NUCLEOTIDE SEQUENCE [LARGE SCALE GENOMIC DNA]</scope>
    <source>
        <strain evidence="1 2">Pla111</strain>
    </source>
</reference>
<organism evidence="1 2">
    <name type="scientific">Botrimarina hoheduenensis</name>
    <dbReference type="NCBI Taxonomy" id="2528000"/>
    <lineage>
        <taxon>Bacteria</taxon>
        <taxon>Pseudomonadati</taxon>
        <taxon>Planctomycetota</taxon>
        <taxon>Planctomycetia</taxon>
        <taxon>Pirellulales</taxon>
        <taxon>Lacipirellulaceae</taxon>
        <taxon>Botrimarina</taxon>
    </lineage>
</organism>
<comment type="caution">
    <text evidence="1">The sequence shown here is derived from an EMBL/GenBank/DDBJ whole genome shotgun (WGS) entry which is preliminary data.</text>
</comment>
<dbReference type="AlphaFoldDB" id="A0A5C5WBI6"/>
<name>A0A5C5WBI6_9BACT</name>
<dbReference type="Gene3D" id="3.40.50.11440">
    <property type="match status" value="1"/>
</dbReference>
<protein>
    <recommendedName>
        <fullName evidence="3">LarA-like N-terminal domain-containing protein</fullName>
    </recommendedName>
</protein>
<evidence type="ECO:0008006" key="3">
    <source>
        <dbReference type="Google" id="ProtNLM"/>
    </source>
</evidence>
<keyword evidence="2" id="KW-1185">Reference proteome</keyword>
<proteinExistence type="predicted"/>
<accession>A0A5C5WBI6</accession>
<sequence>MSPTVLRLTAASPVAQPLSAAALKVAPPAAPAAIRQAMRDALAEPVEFPELRYALTPDDQVAIALEGATPGAEPIAETLAEQLIALGVAGANIVIVTDDRHLADRLRPLEERLSLVVETHDPTDEEQLCFAGLTRSERTLRVNRTLFEADLVLPISTEHPGDRATTGPFDGLFPRFFDHDTIDRVARVRAVTGAEARGGDHAQARRQESDDAGRMLGAAVLVRVVPGRGGAAERIVFGEANAVWSEARRLAQSVWRSSMPAPAPLVIARFEDDATPPTWGDLSRALALAEQLVASDGAIVLWTDFDEPIGPGLGRLLEADGYERVTADLSEQVGDEALFAWRLAQAIDRGPVFWRSRLAGTLVEDLGATPIASEEELVRLAERYGTCLLLEQPQHVCLVLDEDAEASS</sequence>
<evidence type="ECO:0000313" key="1">
    <source>
        <dbReference type="EMBL" id="TWT47475.1"/>
    </source>
</evidence>
<evidence type="ECO:0000313" key="2">
    <source>
        <dbReference type="Proteomes" id="UP000318995"/>
    </source>
</evidence>
<dbReference type="OrthoDB" id="240996at2"/>
<dbReference type="RefSeq" id="WP_146572123.1">
    <property type="nucleotide sequence ID" value="NZ_SJPH01000002.1"/>
</dbReference>